<dbReference type="EMBL" id="JAVFHQ010000021">
    <property type="protein sequence ID" value="KAK4545169.1"/>
    <property type="molecule type" value="Genomic_DNA"/>
</dbReference>
<protein>
    <submittedName>
        <fullName evidence="1">Uncharacterized protein</fullName>
    </submittedName>
</protein>
<name>A0AAV9JJN4_9PEZI</name>
<accession>A0AAV9JJN4</accession>
<reference evidence="1 2" key="1">
    <citation type="submission" date="2021-11" db="EMBL/GenBank/DDBJ databases">
        <title>Black yeast isolated from Biological Soil Crust.</title>
        <authorList>
            <person name="Kurbessoian T."/>
        </authorList>
    </citation>
    <scope>NUCLEOTIDE SEQUENCE [LARGE SCALE GENOMIC DNA]</scope>
    <source>
        <strain evidence="1 2">CCFEE 5522</strain>
    </source>
</reference>
<dbReference type="Proteomes" id="UP001324427">
    <property type="component" value="Unassembled WGS sequence"/>
</dbReference>
<sequence>MAAQAALLVDNSKNMDAAMDTLVCTMPHQHFINDPAYRSLLDAAKGLSAIVEAIKNGVTCRGDVEMFRSAYEEMTELCYGNPQKNIRGWKECWNEIFGFNEQ</sequence>
<gene>
    <name evidence="1" type="ORF">LTR36_003720</name>
</gene>
<proteinExistence type="predicted"/>
<dbReference type="AlphaFoldDB" id="A0AAV9JJN4"/>
<keyword evidence="2" id="KW-1185">Reference proteome</keyword>
<organism evidence="1 2">
    <name type="scientific">Oleoguttula mirabilis</name>
    <dbReference type="NCBI Taxonomy" id="1507867"/>
    <lineage>
        <taxon>Eukaryota</taxon>
        <taxon>Fungi</taxon>
        <taxon>Dikarya</taxon>
        <taxon>Ascomycota</taxon>
        <taxon>Pezizomycotina</taxon>
        <taxon>Dothideomycetes</taxon>
        <taxon>Dothideomycetidae</taxon>
        <taxon>Mycosphaerellales</taxon>
        <taxon>Teratosphaeriaceae</taxon>
        <taxon>Oleoguttula</taxon>
    </lineage>
</organism>
<evidence type="ECO:0000313" key="1">
    <source>
        <dbReference type="EMBL" id="KAK4545169.1"/>
    </source>
</evidence>
<evidence type="ECO:0000313" key="2">
    <source>
        <dbReference type="Proteomes" id="UP001324427"/>
    </source>
</evidence>
<comment type="caution">
    <text evidence="1">The sequence shown here is derived from an EMBL/GenBank/DDBJ whole genome shotgun (WGS) entry which is preliminary data.</text>
</comment>